<evidence type="ECO:0000313" key="3">
    <source>
        <dbReference type="Proteomes" id="UP000017836"/>
    </source>
</evidence>
<dbReference type="Gene3D" id="3.50.50.60">
    <property type="entry name" value="FAD/NAD(P)-binding domain"/>
    <property type="match status" value="1"/>
</dbReference>
<evidence type="ECO:0000259" key="1">
    <source>
        <dbReference type="Pfam" id="PF01593"/>
    </source>
</evidence>
<feature type="domain" description="Amine oxidase" evidence="1">
    <location>
        <begin position="90"/>
        <end position="498"/>
    </location>
</feature>
<dbReference type="OrthoDB" id="5046242at2759"/>
<sequence>MNFTRPTLYPPAIKTPFPKNPRIFHHPSSLLTAQLASLSRKLHPSSLVTPLKSLSKSPSSRLSLRTKCTIADQQLAQPKETGVVIVGAGLAGLAAALRLNSSQIPFLLFEASDSVGGRVRTDSVDGFLLDRGFQIFITAYPEAQKLLDYESLNLQKFYSGALVYYNGGFHRVSDPLRHFWDSLGTITNPIGSITDKVLIGLSRLKAAASSFEDLLVAPESSTRERLLRDGFSSSIIGRFFVPFLGGIFFDAKLDTTSRLYDFVFKSLALGSNTLPSKGIGAIPDQLASRLPDFCLKLNSKVTKLNSDLSTVELENGEVFRGKFGLILGVEEPEAKRLLETEEAALANAKVKPCRSTVCLYFGADDAPIKEPILILNGSGKGIVNNMFFATNVASSYGPKGKTLVSVSLVGSYESWSDEELQNAVREEMGTWFAGSVVKAWNHLRTYRIGFAQPNQIPPTNLRKDPRVGPGVYACGDYRDSATFDGALVSGRRAAEALIEDNGW</sequence>
<dbReference type="OMA" id="RFFHLVW"/>
<dbReference type="STRING" id="13333.W1PJD8"/>
<dbReference type="GO" id="GO:0016491">
    <property type="term" value="F:oxidoreductase activity"/>
    <property type="evidence" value="ECO:0007669"/>
    <property type="project" value="InterPro"/>
</dbReference>
<dbReference type="InterPro" id="IPR002937">
    <property type="entry name" value="Amino_oxidase"/>
</dbReference>
<protein>
    <recommendedName>
        <fullName evidence="1">Amine oxidase domain-containing protein</fullName>
    </recommendedName>
</protein>
<organism evidence="2 3">
    <name type="scientific">Amborella trichopoda</name>
    <dbReference type="NCBI Taxonomy" id="13333"/>
    <lineage>
        <taxon>Eukaryota</taxon>
        <taxon>Viridiplantae</taxon>
        <taxon>Streptophyta</taxon>
        <taxon>Embryophyta</taxon>
        <taxon>Tracheophyta</taxon>
        <taxon>Spermatophyta</taxon>
        <taxon>Magnoliopsida</taxon>
        <taxon>Amborellales</taxon>
        <taxon>Amborellaceae</taxon>
        <taxon>Amborella</taxon>
    </lineage>
</organism>
<dbReference type="KEGG" id="atr:18435412"/>
<accession>W1PJD8</accession>
<dbReference type="Proteomes" id="UP000017836">
    <property type="component" value="Unassembled WGS sequence"/>
</dbReference>
<dbReference type="Pfam" id="PF01593">
    <property type="entry name" value="Amino_oxidase"/>
    <property type="match status" value="1"/>
</dbReference>
<dbReference type="SUPFAM" id="SSF51905">
    <property type="entry name" value="FAD/NAD(P)-binding domain"/>
    <property type="match status" value="1"/>
</dbReference>
<dbReference type="Gramene" id="ERN07195">
    <property type="protein sequence ID" value="ERN07195"/>
    <property type="gene ID" value="AMTR_s00019p00167210"/>
</dbReference>
<evidence type="ECO:0000313" key="2">
    <source>
        <dbReference type="EMBL" id="ERN07195.1"/>
    </source>
</evidence>
<proteinExistence type="predicted"/>
<dbReference type="PANTHER" id="PTHR42841">
    <property type="entry name" value="AMINE OXIDASE"/>
    <property type="match status" value="1"/>
</dbReference>
<gene>
    <name evidence="2" type="ORF">AMTR_s00019p00167210</name>
</gene>
<dbReference type="Gene3D" id="1.10.3110.10">
    <property type="entry name" value="protoporphyrinogen ix oxidase, domain 3"/>
    <property type="match status" value="1"/>
</dbReference>
<dbReference type="EMBL" id="KI393807">
    <property type="protein sequence ID" value="ERN07195.1"/>
    <property type="molecule type" value="Genomic_DNA"/>
</dbReference>
<reference evidence="3" key="1">
    <citation type="journal article" date="2013" name="Science">
        <title>The Amborella genome and the evolution of flowering plants.</title>
        <authorList>
            <consortium name="Amborella Genome Project"/>
        </authorList>
    </citation>
    <scope>NUCLEOTIDE SEQUENCE [LARGE SCALE GENOMIC DNA]</scope>
</reference>
<keyword evidence="3" id="KW-1185">Reference proteome</keyword>
<name>W1PJD8_AMBTC</name>
<dbReference type="eggNOG" id="ENOG502QSIC">
    <property type="taxonomic scope" value="Eukaryota"/>
</dbReference>
<dbReference type="HOGENOM" id="CLU_039679_0_0_1"/>
<dbReference type="AlphaFoldDB" id="W1PJD8"/>
<dbReference type="Gene3D" id="3.90.660.20">
    <property type="entry name" value="Protoporphyrinogen oxidase, mitochondrial, domain 2"/>
    <property type="match status" value="1"/>
</dbReference>
<dbReference type="InterPro" id="IPR036188">
    <property type="entry name" value="FAD/NAD-bd_sf"/>
</dbReference>